<dbReference type="EMBL" id="MPOJ01000011">
    <property type="protein sequence ID" value="OOH72647.1"/>
    <property type="molecule type" value="Genomic_DNA"/>
</dbReference>
<reference evidence="1 2" key="1">
    <citation type="submission" date="2016-11" db="EMBL/GenBank/DDBJ databases">
        <title>Comparative genomics of co-occurring bacteria in distinct bioleaching systems unravels niche-specific adaptation.</title>
        <authorList>
            <person name="Zhang X."/>
            <person name="Liu X."/>
            <person name="Yin H."/>
        </authorList>
    </citation>
    <scope>NUCLEOTIDE SEQUENCE [LARGE SCALE GENOMIC DNA]</scope>
    <source>
        <strain evidence="1 2">DX</strain>
    </source>
</reference>
<dbReference type="RefSeq" id="WP_077304201.1">
    <property type="nucleotide sequence ID" value="NZ_MPOJ01000011.1"/>
</dbReference>
<proteinExistence type="predicted"/>
<dbReference type="Proteomes" id="UP000188586">
    <property type="component" value="Unassembled WGS sequence"/>
</dbReference>
<name>A0A1V3SUV9_9BACT</name>
<sequence length="69" mass="7747">MEMIIVQSVPITDPQAMKEAFRACTSTLDLFRTTFRFAGEHRFELSSPMTLFPLTPPAALEQAARGIFL</sequence>
<comment type="caution">
    <text evidence="1">The sequence shown here is derived from an EMBL/GenBank/DDBJ whole genome shotgun (WGS) entry which is preliminary data.</text>
</comment>
<organism evidence="1 2">
    <name type="scientific">Leptospirillum ferriphilum</name>
    <dbReference type="NCBI Taxonomy" id="178606"/>
    <lineage>
        <taxon>Bacteria</taxon>
        <taxon>Pseudomonadati</taxon>
        <taxon>Nitrospirota</taxon>
        <taxon>Nitrospiria</taxon>
        <taxon>Nitrospirales</taxon>
        <taxon>Nitrospiraceae</taxon>
        <taxon>Leptospirillum</taxon>
    </lineage>
</organism>
<protein>
    <submittedName>
        <fullName evidence="1">Uncharacterized protein</fullName>
    </submittedName>
</protein>
<evidence type="ECO:0000313" key="1">
    <source>
        <dbReference type="EMBL" id="OOH72647.1"/>
    </source>
</evidence>
<dbReference type="AlphaFoldDB" id="A0A1V3SUV9"/>
<evidence type="ECO:0000313" key="2">
    <source>
        <dbReference type="Proteomes" id="UP000188586"/>
    </source>
</evidence>
<accession>A0A1V3SUV9</accession>
<gene>
    <name evidence="1" type="ORF">BOX24_06515</name>
</gene>